<name>A0A443QBY0_9ACAR</name>
<keyword evidence="1" id="KW-0548">Nucleotidyltransferase</keyword>
<gene>
    <name evidence="1" type="ORF">B4U79_00171</name>
</gene>
<proteinExistence type="predicted"/>
<evidence type="ECO:0000313" key="2">
    <source>
        <dbReference type="Proteomes" id="UP000285301"/>
    </source>
</evidence>
<dbReference type="AlphaFoldDB" id="A0A443QBY0"/>
<dbReference type="Proteomes" id="UP000285301">
    <property type="component" value="Unassembled WGS sequence"/>
</dbReference>
<organism evidence="1 2">
    <name type="scientific">Dinothrombium tinctorium</name>
    <dbReference type="NCBI Taxonomy" id="1965070"/>
    <lineage>
        <taxon>Eukaryota</taxon>
        <taxon>Metazoa</taxon>
        <taxon>Ecdysozoa</taxon>
        <taxon>Arthropoda</taxon>
        <taxon>Chelicerata</taxon>
        <taxon>Arachnida</taxon>
        <taxon>Acari</taxon>
        <taxon>Acariformes</taxon>
        <taxon>Trombidiformes</taxon>
        <taxon>Prostigmata</taxon>
        <taxon>Anystina</taxon>
        <taxon>Parasitengona</taxon>
        <taxon>Trombidioidea</taxon>
        <taxon>Trombidiidae</taxon>
        <taxon>Dinothrombium</taxon>
    </lineage>
</organism>
<accession>A0A443QBY0</accession>
<keyword evidence="1" id="KW-0695">RNA-directed DNA polymerase</keyword>
<feature type="non-terminal residue" evidence="1">
    <location>
        <position position="1"/>
    </location>
</feature>
<comment type="caution">
    <text evidence="1">The sequence shown here is derived from an EMBL/GenBank/DDBJ whole genome shotgun (WGS) entry which is preliminary data.</text>
</comment>
<dbReference type="OrthoDB" id="6437066at2759"/>
<reference evidence="1 2" key="1">
    <citation type="journal article" date="2018" name="Gigascience">
        <title>Genomes of trombidid mites reveal novel predicted allergens and laterally-transferred genes associated with secondary metabolism.</title>
        <authorList>
            <person name="Dong X."/>
            <person name="Chaisiri K."/>
            <person name="Xia D."/>
            <person name="Armstrong S.D."/>
            <person name="Fang Y."/>
            <person name="Donnelly M.J."/>
            <person name="Kadowaki T."/>
            <person name="McGarry J.W."/>
            <person name="Darby A.C."/>
            <person name="Makepeace B.L."/>
        </authorList>
    </citation>
    <scope>NUCLEOTIDE SEQUENCE [LARGE SCALE GENOMIC DNA]</scope>
    <source>
        <strain evidence="1">UoL-WK</strain>
    </source>
</reference>
<keyword evidence="1" id="KW-0808">Transferase</keyword>
<dbReference type="GO" id="GO:0003964">
    <property type="term" value="F:RNA-directed DNA polymerase activity"/>
    <property type="evidence" value="ECO:0007669"/>
    <property type="project" value="UniProtKB-KW"/>
</dbReference>
<keyword evidence="2" id="KW-1185">Reference proteome</keyword>
<evidence type="ECO:0000313" key="1">
    <source>
        <dbReference type="EMBL" id="RWS00522.1"/>
    </source>
</evidence>
<dbReference type="EMBL" id="NCKU01011192">
    <property type="protein sequence ID" value="RWS00522.1"/>
    <property type="molecule type" value="Genomic_DNA"/>
</dbReference>
<protein>
    <submittedName>
        <fullName evidence="1">Rna-directed dna polymerase from mobile element jockey-like protein</fullName>
    </submittedName>
</protein>
<sequence>IGFKTNSILLLKSYLKSRFQYIEELNRKSKLECIKKGVPQGSILGPLPFILYINDVKDLKIDKIKEK</sequence>